<sequence>MWRPLSGDSASTGASWRRCGRRSATTSRWTFYTSSWT</sequence>
<protein>
    <submittedName>
        <fullName evidence="2">Uncharacterized protein</fullName>
    </submittedName>
</protein>
<feature type="region of interest" description="Disordered" evidence="1">
    <location>
        <begin position="1"/>
        <end position="25"/>
    </location>
</feature>
<evidence type="ECO:0000313" key="2">
    <source>
        <dbReference type="EMBL" id="JAD42577.1"/>
    </source>
</evidence>
<name>A0A0A9A6B8_ARUDO</name>
<reference evidence="2" key="2">
    <citation type="journal article" date="2015" name="Data Brief">
        <title>Shoot transcriptome of the giant reed, Arundo donax.</title>
        <authorList>
            <person name="Barrero R.A."/>
            <person name="Guerrero F.D."/>
            <person name="Moolhuijzen P."/>
            <person name="Goolsby J.A."/>
            <person name="Tidwell J."/>
            <person name="Bellgard S.E."/>
            <person name="Bellgard M.I."/>
        </authorList>
    </citation>
    <scope>NUCLEOTIDE SEQUENCE</scope>
    <source>
        <tissue evidence="2">Shoot tissue taken approximately 20 cm above the soil surface</tissue>
    </source>
</reference>
<organism evidence="2">
    <name type="scientific">Arundo donax</name>
    <name type="common">Giant reed</name>
    <name type="synonym">Donax arundinaceus</name>
    <dbReference type="NCBI Taxonomy" id="35708"/>
    <lineage>
        <taxon>Eukaryota</taxon>
        <taxon>Viridiplantae</taxon>
        <taxon>Streptophyta</taxon>
        <taxon>Embryophyta</taxon>
        <taxon>Tracheophyta</taxon>
        <taxon>Spermatophyta</taxon>
        <taxon>Magnoliopsida</taxon>
        <taxon>Liliopsida</taxon>
        <taxon>Poales</taxon>
        <taxon>Poaceae</taxon>
        <taxon>PACMAD clade</taxon>
        <taxon>Arundinoideae</taxon>
        <taxon>Arundineae</taxon>
        <taxon>Arundo</taxon>
    </lineage>
</organism>
<evidence type="ECO:0000256" key="1">
    <source>
        <dbReference type="SAM" id="MobiDB-lite"/>
    </source>
</evidence>
<proteinExistence type="predicted"/>
<accession>A0A0A9A6B8</accession>
<dbReference type="AlphaFoldDB" id="A0A0A9A6B8"/>
<dbReference type="EMBL" id="GBRH01255318">
    <property type="protein sequence ID" value="JAD42577.1"/>
    <property type="molecule type" value="Transcribed_RNA"/>
</dbReference>
<reference evidence="2" key="1">
    <citation type="submission" date="2014-09" db="EMBL/GenBank/DDBJ databases">
        <authorList>
            <person name="Magalhaes I.L.F."/>
            <person name="Oliveira U."/>
            <person name="Santos F.R."/>
            <person name="Vidigal T.H.D.A."/>
            <person name="Brescovit A.D."/>
            <person name="Santos A.J."/>
        </authorList>
    </citation>
    <scope>NUCLEOTIDE SEQUENCE</scope>
    <source>
        <tissue evidence="2">Shoot tissue taken approximately 20 cm above the soil surface</tissue>
    </source>
</reference>